<proteinExistence type="predicted"/>
<organism evidence="2">
    <name type="scientific">Zea mays</name>
    <name type="common">Maize</name>
    <dbReference type="NCBI Taxonomy" id="4577"/>
    <lineage>
        <taxon>Eukaryota</taxon>
        <taxon>Viridiplantae</taxon>
        <taxon>Streptophyta</taxon>
        <taxon>Embryophyta</taxon>
        <taxon>Tracheophyta</taxon>
        <taxon>Spermatophyta</taxon>
        <taxon>Magnoliopsida</taxon>
        <taxon>Liliopsida</taxon>
        <taxon>Poales</taxon>
        <taxon>Poaceae</taxon>
        <taxon>PACMAD clade</taxon>
        <taxon>Panicoideae</taxon>
        <taxon>Andropogonodae</taxon>
        <taxon>Andropogoneae</taxon>
        <taxon>Tripsacinae</taxon>
        <taxon>Zea</taxon>
    </lineage>
</organism>
<gene>
    <name evidence="2" type="ORF">ZEAMMB73_Zm00001d026334</name>
</gene>
<evidence type="ECO:0000313" key="2">
    <source>
        <dbReference type="EMBL" id="AQK46272.1"/>
    </source>
</evidence>
<feature type="region of interest" description="Disordered" evidence="1">
    <location>
        <begin position="33"/>
        <end position="68"/>
    </location>
</feature>
<accession>A0A1D6JES6</accession>
<sequence length="68" mass="7437">MNCFVNLGLNSNSNHYVACLLIFLLHFSPQLNPSNSNSTSSCEGEEQSCTDGEQQYLFGGSDASSWQN</sequence>
<feature type="compositionally biased region" description="Polar residues" evidence="1">
    <location>
        <begin position="33"/>
        <end position="42"/>
    </location>
</feature>
<protein>
    <submittedName>
        <fullName evidence="2">Uncharacterized protein</fullName>
    </submittedName>
</protein>
<evidence type="ECO:0000256" key="1">
    <source>
        <dbReference type="SAM" id="MobiDB-lite"/>
    </source>
</evidence>
<reference evidence="2" key="1">
    <citation type="submission" date="2015-12" db="EMBL/GenBank/DDBJ databases">
        <title>Update maize B73 reference genome by single molecule sequencing technologies.</title>
        <authorList>
            <consortium name="Maize Genome Sequencing Project"/>
            <person name="Ware D."/>
        </authorList>
    </citation>
    <scope>NUCLEOTIDE SEQUENCE</scope>
    <source>
        <tissue evidence="2">Seedling</tissue>
    </source>
</reference>
<name>A0A1D6JES6_MAIZE</name>
<dbReference type="AlphaFoldDB" id="A0A1D6JES6"/>
<dbReference type="EMBL" id="CM000786">
    <property type="protein sequence ID" value="AQK46272.1"/>
    <property type="molecule type" value="Genomic_DNA"/>
</dbReference>